<sequence length="250" mass="28743">MQMLFERNIQLLFFQDHIAFWTNKVDADFHQHHYIQLTLAIGSTFFVEVDGREFTTSGVLIDSKKQHRLQGTNGWQLYLLVSPESVFGESLKNKIKTNKGFMLLDSDEIQSPEYILDITSWKDREHYDLLLSNLKKTLGIAVVDTDSRLDSRIQQALDFISDHTIEEINLRQISKYVHLSESRLSHLFKEEMGISLTGYLLHEKLKRAFLLIFGGKSLTESALEAGFNSSSHFTRSAREKLGMTPSAIKK</sequence>
<keyword evidence="2" id="KW-0238">DNA-binding</keyword>
<evidence type="ECO:0000259" key="4">
    <source>
        <dbReference type="PROSITE" id="PS01124"/>
    </source>
</evidence>
<dbReference type="EMBL" id="JPVP01000056">
    <property type="protein sequence ID" value="KGR84444.1"/>
    <property type="molecule type" value="Genomic_DNA"/>
</dbReference>
<dbReference type="GO" id="GO:0003700">
    <property type="term" value="F:DNA-binding transcription factor activity"/>
    <property type="evidence" value="ECO:0007669"/>
    <property type="project" value="InterPro"/>
</dbReference>
<evidence type="ECO:0000256" key="3">
    <source>
        <dbReference type="ARBA" id="ARBA00023163"/>
    </source>
</evidence>
<dbReference type="STRING" id="1220589.CD32_12720"/>
<dbReference type="PANTHER" id="PTHR43280">
    <property type="entry name" value="ARAC-FAMILY TRANSCRIPTIONAL REGULATOR"/>
    <property type="match status" value="1"/>
</dbReference>
<dbReference type="PANTHER" id="PTHR43280:SF28">
    <property type="entry name" value="HTH-TYPE TRANSCRIPTIONAL ACTIVATOR RHAS"/>
    <property type="match status" value="1"/>
</dbReference>
<dbReference type="SMART" id="SM00342">
    <property type="entry name" value="HTH_ARAC"/>
    <property type="match status" value="1"/>
</dbReference>
<dbReference type="SUPFAM" id="SSF46689">
    <property type="entry name" value="Homeodomain-like"/>
    <property type="match status" value="2"/>
</dbReference>
<evidence type="ECO:0000256" key="1">
    <source>
        <dbReference type="ARBA" id="ARBA00023015"/>
    </source>
</evidence>
<keyword evidence="1" id="KW-0805">Transcription regulation</keyword>
<name>A0A0A3IIA2_9BACI</name>
<feature type="domain" description="HTH araC/xylS-type" evidence="4">
    <location>
        <begin position="154"/>
        <end position="250"/>
    </location>
</feature>
<accession>A0A0A3IIA2</accession>
<keyword evidence="6" id="KW-1185">Reference proteome</keyword>
<dbReference type="GO" id="GO:0043565">
    <property type="term" value="F:sequence-specific DNA binding"/>
    <property type="evidence" value="ECO:0007669"/>
    <property type="project" value="InterPro"/>
</dbReference>
<organism evidence="5 6">
    <name type="scientific">Lysinibacillus odysseyi 34hs-1 = NBRC 100172</name>
    <dbReference type="NCBI Taxonomy" id="1220589"/>
    <lineage>
        <taxon>Bacteria</taxon>
        <taxon>Bacillati</taxon>
        <taxon>Bacillota</taxon>
        <taxon>Bacilli</taxon>
        <taxon>Bacillales</taxon>
        <taxon>Bacillaceae</taxon>
        <taxon>Lysinibacillus</taxon>
    </lineage>
</organism>
<dbReference type="InterPro" id="IPR018060">
    <property type="entry name" value="HTH_AraC"/>
</dbReference>
<dbReference type="InterPro" id="IPR009057">
    <property type="entry name" value="Homeodomain-like_sf"/>
</dbReference>
<dbReference type="Gene3D" id="1.10.10.60">
    <property type="entry name" value="Homeodomain-like"/>
    <property type="match status" value="1"/>
</dbReference>
<evidence type="ECO:0000313" key="5">
    <source>
        <dbReference type="EMBL" id="KGR84444.1"/>
    </source>
</evidence>
<keyword evidence="3" id="KW-0804">Transcription</keyword>
<dbReference type="PROSITE" id="PS01124">
    <property type="entry name" value="HTH_ARAC_FAMILY_2"/>
    <property type="match status" value="1"/>
</dbReference>
<proteinExistence type="predicted"/>
<dbReference type="Proteomes" id="UP000030437">
    <property type="component" value="Unassembled WGS sequence"/>
</dbReference>
<gene>
    <name evidence="5" type="ORF">CD32_12720</name>
</gene>
<protein>
    <recommendedName>
        <fullName evidence="4">HTH araC/xylS-type domain-containing protein</fullName>
    </recommendedName>
</protein>
<evidence type="ECO:0000313" key="6">
    <source>
        <dbReference type="Proteomes" id="UP000030437"/>
    </source>
</evidence>
<dbReference type="eggNOG" id="COG2207">
    <property type="taxonomic scope" value="Bacteria"/>
</dbReference>
<comment type="caution">
    <text evidence="5">The sequence shown here is derived from an EMBL/GenBank/DDBJ whole genome shotgun (WGS) entry which is preliminary data.</text>
</comment>
<reference evidence="5 6" key="1">
    <citation type="submission" date="2014-02" db="EMBL/GenBank/DDBJ databases">
        <title>Draft genome sequence of Lysinibacillus odysseyi NBRC 100172.</title>
        <authorList>
            <person name="Zhang F."/>
            <person name="Wang G."/>
            <person name="Zhang L."/>
        </authorList>
    </citation>
    <scope>NUCLEOTIDE SEQUENCE [LARGE SCALE GENOMIC DNA]</scope>
    <source>
        <strain evidence="5 6">NBRC 100172</strain>
    </source>
</reference>
<dbReference type="AlphaFoldDB" id="A0A0A3IIA2"/>
<evidence type="ECO:0000256" key="2">
    <source>
        <dbReference type="ARBA" id="ARBA00023125"/>
    </source>
</evidence>
<dbReference type="Pfam" id="PF12833">
    <property type="entry name" value="HTH_18"/>
    <property type="match status" value="1"/>
</dbReference>